<dbReference type="Gene3D" id="1.20.1250.20">
    <property type="entry name" value="MFS general substrate transporter like domains"/>
    <property type="match status" value="2"/>
</dbReference>
<dbReference type="FunFam" id="1.20.1250.20:FF:000018">
    <property type="entry name" value="MFS transporter permease"/>
    <property type="match status" value="1"/>
</dbReference>
<feature type="transmembrane region" description="Helical" evidence="6">
    <location>
        <begin position="345"/>
        <end position="365"/>
    </location>
</feature>
<evidence type="ECO:0000313" key="9">
    <source>
        <dbReference type="Proteomes" id="UP000243904"/>
    </source>
</evidence>
<keyword evidence="9" id="KW-1185">Reference proteome</keyword>
<feature type="transmembrane region" description="Helical" evidence="6">
    <location>
        <begin position="377"/>
        <end position="399"/>
    </location>
</feature>
<dbReference type="RefSeq" id="WP_146690811.1">
    <property type="nucleotide sequence ID" value="NZ_LT629750.1"/>
</dbReference>
<keyword evidence="4 6" id="KW-1133">Transmembrane helix</keyword>
<dbReference type="CDD" id="cd17319">
    <property type="entry name" value="MFS_ExuT_GudP_like"/>
    <property type="match status" value="1"/>
</dbReference>
<evidence type="ECO:0000259" key="7">
    <source>
        <dbReference type="PROSITE" id="PS50850"/>
    </source>
</evidence>
<feature type="domain" description="Major facilitator superfamily (MFS) profile" evidence="7">
    <location>
        <begin position="27"/>
        <end position="432"/>
    </location>
</feature>
<sequence length="436" mass="47305">MTTITVADYTSSQIDRDAAIKKVWRRLIPFLFVLYIFNYLDRINIGFAALSMNKDLLLTATTFGLANSIFYIGYVACEIPSNLLMVRYGARIWIARILVSWGLASAATMLVVGPNSLYVVRFLVGVLEAGFVPGVLLYLTYWIPNSHRARANGYLMMAQPVAMALGAGVSGLILDHLNGVLGLQGWRWLFLLEGLPAAILGLVAYAYLTDKPKDATWLEQAEQNTLTSLLADDQSSPGTKTSVWKQIAEPKILLLALAYFCLVNTINANATWIPTIVREVLKAYSLSQVGFVTAIPAISALILMPLWTRSSDRMQERVWHVVAALGMAAAGWLLVIFFPAPELRLVGLIFTVSGAFCAMCTFWTLPQSLLSEAARPAGIGLISAVGLLGSAVSPAVIGFLRDATGNFNAGLFYVTALLAVSIVLVLIVPRLRAVAA</sequence>
<dbReference type="PROSITE" id="PS50850">
    <property type="entry name" value="MFS"/>
    <property type="match status" value="1"/>
</dbReference>
<feature type="transmembrane region" description="Helical" evidence="6">
    <location>
        <begin position="252"/>
        <end position="273"/>
    </location>
</feature>
<gene>
    <name evidence="8" type="ORF">SAMN05444158_7379</name>
</gene>
<feature type="transmembrane region" description="Helical" evidence="6">
    <location>
        <begin position="30"/>
        <end position="50"/>
    </location>
</feature>
<dbReference type="GO" id="GO:0005886">
    <property type="term" value="C:plasma membrane"/>
    <property type="evidence" value="ECO:0007669"/>
    <property type="project" value="TreeGrafter"/>
</dbReference>
<name>A0A1H2BP43_9BRAD</name>
<accession>A0A1H2BP43</accession>
<keyword evidence="2" id="KW-0813">Transport</keyword>
<evidence type="ECO:0000256" key="1">
    <source>
        <dbReference type="ARBA" id="ARBA00004141"/>
    </source>
</evidence>
<reference evidence="9" key="1">
    <citation type="submission" date="2016-10" db="EMBL/GenBank/DDBJ databases">
        <authorList>
            <person name="Varghese N."/>
            <person name="Submissions S."/>
        </authorList>
    </citation>
    <scope>NUCLEOTIDE SEQUENCE [LARGE SCALE GENOMIC DNA]</scope>
    <source>
        <strain evidence="9">GAS369</strain>
    </source>
</reference>
<dbReference type="Proteomes" id="UP000243904">
    <property type="component" value="Chromosome I"/>
</dbReference>
<keyword evidence="5 6" id="KW-0472">Membrane</keyword>
<dbReference type="PANTHER" id="PTHR43791:SF102">
    <property type="entry name" value="4-HYDROXYPHENYLACETATE CATABOLISM PROTEIN"/>
    <property type="match status" value="1"/>
</dbReference>
<feature type="transmembrane region" description="Helical" evidence="6">
    <location>
        <begin position="186"/>
        <end position="208"/>
    </location>
</feature>
<dbReference type="InterPro" id="IPR020846">
    <property type="entry name" value="MFS_dom"/>
</dbReference>
<feature type="transmembrane region" description="Helical" evidence="6">
    <location>
        <begin position="153"/>
        <end position="174"/>
    </location>
</feature>
<comment type="subcellular location">
    <subcellularLocation>
        <location evidence="1">Membrane</location>
        <topology evidence="1">Multi-pass membrane protein</topology>
    </subcellularLocation>
</comment>
<feature type="transmembrane region" description="Helical" evidence="6">
    <location>
        <begin position="318"/>
        <end position="339"/>
    </location>
</feature>
<feature type="transmembrane region" description="Helical" evidence="6">
    <location>
        <begin position="285"/>
        <end position="306"/>
    </location>
</feature>
<evidence type="ECO:0000256" key="3">
    <source>
        <dbReference type="ARBA" id="ARBA00022692"/>
    </source>
</evidence>
<dbReference type="AlphaFoldDB" id="A0A1H2BP43"/>
<feature type="transmembrane region" description="Helical" evidence="6">
    <location>
        <begin position="88"/>
        <end position="112"/>
    </location>
</feature>
<evidence type="ECO:0000256" key="4">
    <source>
        <dbReference type="ARBA" id="ARBA00022989"/>
    </source>
</evidence>
<feature type="transmembrane region" description="Helical" evidence="6">
    <location>
        <begin position="56"/>
        <end position="76"/>
    </location>
</feature>
<evidence type="ECO:0000313" key="8">
    <source>
        <dbReference type="EMBL" id="SDT59817.1"/>
    </source>
</evidence>
<feature type="transmembrane region" description="Helical" evidence="6">
    <location>
        <begin position="118"/>
        <end position="141"/>
    </location>
</feature>
<dbReference type="InterPro" id="IPR011701">
    <property type="entry name" value="MFS"/>
</dbReference>
<dbReference type="PANTHER" id="PTHR43791">
    <property type="entry name" value="PERMEASE-RELATED"/>
    <property type="match status" value="1"/>
</dbReference>
<evidence type="ECO:0000256" key="2">
    <source>
        <dbReference type="ARBA" id="ARBA00022448"/>
    </source>
</evidence>
<protein>
    <submittedName>
        <fullName evidence="8">MFS transporter, ACS family, 4-hydroxyphenylacetate permease</fullName>
    </submittedName>
</protein>
<organism evidence="8 9">
    <name type="scientific">Bradyrhizobium canariense</name>
    <dbReference type="NCBI Taxonomy" id="255045"/>
    <lineage>
        <taxon>Bacteria</taxon>
        <taxon>Pseudomonadati</taxon>
        <taxon>Pseudomonadota</taxon>
        <taxon>Alphaproteobacteria</taxon>
        <taxon>Hyphomicrobiales</taxon>
        <taxon>Nitrobacteraceae</taxon>
        <taxon>Bradyrhizobium</taxon>
    </lineage>
</organism>
<feature type="transmembrane region" description="Helical" evidence="6">
    <location>
        <begin position="411"/>
        <end position="431"/>
    </location>
</feature>
<dbReference type="Pfam" id="PF07690">
    <property type="entry name" value="MFS_1"/>
    <property type="match status" value="1"/>
</dbReference>
<dbReference type="SUPFAM" id="SSF103473">
    <property type="entry name" value="MFS general substrate transporter"/>
    <property type="match status" value="1"/>
</dbReference>
<proteinExistence type="predicted"/>
<evidence type="ECO:0000256" key="5">
    <source>
        <dbReference type="ARBA" id="ARBA00023136"/>
    </source>
</evidence>
<keyword evidence="3 6" id="KW-0812">Transmembrane</keyword>
<dbReference type="EMBL" id="LT629750">
    <property type="protein sequence ID" value="SDT59817.1"/>
    <property type="molecule type" value="Genomic_DNA"/>
</dbReference>
<dbReference type="InterPro" id="IPR036259">
    <property type="entry name" value="MFS_trans_sf"/>
</dbReference>
<evidence type="ECO:0000256" key="6">
    <source>
        <dbReference type="SAM" id="Phobius"/>
    </source>
</evidence>
<dbReference type="GO" id="GO:0022857">
    <property type="term" value="F:transmembrane transporter activity"/>
    <property type="evidence" value="ECO:0007669"/>
    <property type="project" value="InterPro"/>
</dbReference>